<keyword evidence="2" id="KW-1185">Reference proteome</keyword>
<name>A0A822Y2W6_NELNU</name>
<organism evidence="1 2">
    <name type="scientific">Nelumbo nucifera</name>
    <name type="common">Sacred lotus</name>
    <dbReference type="NCBI Taxonomy" id="4432"/>
    <lineage>
        <taxon>Eukaryota</taxon>
        <taxon>Viridiplantae</taxon>
        <taxon>Streptophyta</taxon>
        <taxon>Embryophyta</taxon>
        <taxon>Tracheophyta</taxon>
        <taxon>Spermatophyta</taxon>
        <taxon>Magnoliopsida</taxon>
        <taxon>Proteales</taxon>
        <taxon>Nelumbonaceae</taxon>
        <taxon>Nelumbo</taxon>
    </lineage>
</organism>
<dbReference type="Proteomes" id="UP000607653">
    <property type="component" value="Unassembled WGS sequence"/>
</dbReference>
<evidence type="ECO:0000313" key="2">
    <source>
        <dbReference type="Proteomes" id="UP000607653"/>
    </source>
</evidence>
<dbReference type="AlphaFoldDB" id="A0A822Y2W6"/>
<reference evidence="1 2" key="1">
    <citation type="journal article" date="2020" name="Mol. Biol. Evol.">
        <title>Distinct Expression and Methylation Patterns for Genes with Different Fates following a Single Whole-Genome Duplication in Flowering Plants.</title>
        <authorList>
            <person name="Shi T."/>
            <person name="Rahmani R.S."/>
            <person name="Gugger P.F."/>
            <person name="Wang M."/>
            <person name="Li H."/>
            <person name="Zhang Y."/>
            <person name="Li Z."/>
            <person name="Wang Q."/>
            <person name="Van de Peer Y."/>
            <person name="Marchal K."/>
            <person name="Chen J."/>
        </authorList>
    </citation>
    <scope>NUCLEOTIDE SEQUENCE [LARGE SCALE GENOMIC DNA]</scope>
    <source>
        <tissue evidence="1">Leaf</tissue>
    </source>
</reference>
<gene>
    <name evidence="1" type="ORF">HUJ06_028070</name>
</gene>
<comment type="caution">
    <text evidence="1">The sequence shown here is derived from an EMBL/GenBank/DDBJ whole genome shotgun (WGS) entry which is preliminary data.</text>
</comment>
<dbReference type="EMBL" id="DUZY01000002">
    <property type="protein sequence ID" value="DAD26602.1"/>
    <property type="molecule type" value="Genomic_DNA"/>
</dbReference>
<sequence>MRSTILLIHVFTFWHHSISYNVDKNKYLKGCRLGPFVIAIIKLLVMLTTSNHEYLVGNG</sequence>
<protein>
    <submittedName>
        <fullName evidence="1">Uncharacterized protein</fullName>
    </submittedName>
</protein>
<accession>A0A822Y2W6</accession>
<evidence type="ECO:0000313" key="1">
    <source>
        <dbReference type="EMBL" id="DAD26602.1"/>
    </source>
</evidence>
<proteinExistence type="predicted"/>